<protein>
    <submittedName>
        <fullName evidence="1">Uncharacterized protein</fullName>
    </submittedName>
</protein>
<proteinExistence type="predicted"/>
<accession>A0ABD3RIY6</accession>
<dbReference type="AlphaFoldDB" id="A0ABD3RIY6"/>
<dbReference type="EMBL" id="JBJXBP010000008">
    <property type="protein sequence ID" value="KAL3812960.1"/>
    <property type="molecule type" value="Genomic_DNA"/>
</dbReference>
<dbReference type="Proteomes" id="UP001634393">
    <property type="component" value="Unassembled WGS sequence"/>
</dbReference>
<evidence type="ECO:0000313" key="1">
    <source>
        <dbReference type="EMBL" id="KAL3812960.1"/>
    </source>
</evidence>
<comment type="caution">
    <text evidence="1">The sequence shown here is derived from an EMBL/GenBank/DDBJ whole genome shotgun (WGS) entry which is preliminary data.</text>
</comment>
<organism evidence="1 2">
    <name type="scientific">Penstemon smallii</name>
    <dbReference type="NCBI Taxonomy" id="265156"/>
    <lineage>
        <taxon>Eukaryota</taxon>
        <taxon>Viridiplantae</taxon>
        <taxon>Streptophyta</taxon>
        <taxon>Embryophyta</taxon>
        <taxon>Tracheophyta</taxon>
        <taxon>Spermatophyta</taxon>
        <taxon>Magnoliopsida</taxon>
        <taxon>eudicotyledons</taxon>
        <taxon>Gunneridae</taxon>
        <taxon>Pentapetalae</taxon>
        <taxon>asterids</taxon>
        <taxon>lamiids</taxon>
        <taxon>Lamiales</taxon>
        <taxon>Plantaginaceae</taxon>
        <taxon>Cheloneae</taxon>
        <taxon>Penstemon</taxon>
    </lineage>
</organism>
<reference evidence="1 2" key="1">
    <citation type="submission" date="2024-12" db="EMBL/GenBank/DDBJ databases">
        <title>The unique morphological basis and parallel evolutionary history of personate flowers in Penstemon.</title>
        <authorList>
            <person name="Depatie T.H."/>
            <person name="Wessinger C.A."/>
        </authorList>
    </citation>
    <scope>NUCLEOTIDE SEQUENCE [LARGE SCALE GENOMIC DNA]</scope>
    <source>
        <strain evidence="1">WTNN_2</strain>
        <tissue evidence="1">Leaf</tissue>
    </source>
</reference>
<gene>
    <name evidence="1" type="ORF">ACJIZ3_014228</name>
</gene>
<name>A0ABD3RIY6_9LAMI</name>
<evidence type="ECO:0000313" key="2">
    <source>
        <dbReference type="Proteomes" id="UP001634393"/>
    </source>
</evidence>
<keyword evidence="2" id="KW-1185">Reference proteome</keyword>
<sequence length="122" mass="14134">MLVVSHDICDGISAGDGANKSNFEEYLMSLRLSERCHKVSIWYAESMKKSDSRHEAWFKKLMDGCPEKYFDVDSIGALHFNNRGEAYPWNIYNTKSFEETIMSEPLRSRCPKVSTCNYFKIT</sequence>